<keyword evidence="4 10" id="KW-0808">Transferase</keyword>
<organism evidence="12 13">
    <name type="scientific">Hathewaya proteolytica DSM 3090</name>
    <dbReference type="NCBI Taxonomy" id="1121331"/>
    <lineage>
        <taxon>Bacteria</taxon>
        <taxon>Bacillati</taxon>
        <taxon>Bacillota</taxon>
        <taxon>Clostridia</taxon>
        <taxon>Eubacteriales</taxon>
        <taxon>Clostridiaceae</taxon>
        <taxon>Hathewaya</taxon>
    </lineage>
</organism>
<protein>
    <recommendedName>
        <fullName evidence="10">Probable nicotinate-nucleotide adenylyltransferase</fullName>
        <ecNumber evidence="10">2.7.7.18</ecNumber>
    </recommendedName>
    <alternativeName>
        <fullName evidence="10">Deamido-NAD(+) diphosphorylase</fullName>
    </alternativeName>
    <alternativeName>
        <fullName evidence="10">Deamido-NAD(+) pyrophosphorylase</fullName>
    </alternativeName>
    <alternativeName>
        <fullName evidence="10">Nicotinate mononucleotide adenylyltransferase</fullName>
        <shortName evidence="10">NaMN adenylyltransferase</shortName>
    </alternativeName>
</protein>
<evidence type="ECO:0000256" key="10">
    <source>
        <dbReference type="HAMAP-Rule" id="MF_00244"/>
    </source>
</evidence>
<proteinExistence type="inferred from homology"/>
<evidence type="ECO:0000256" key="4">
    <source>
        <dbReference type="ARBA" id="ARBA00022679"/>
    </source>
</evidence>
<dbReference type="HAMAP" id="MF_00244">
    <property type="entry name" value="NaMN_adenylyltr"/>
    <property type="match status" value="1"/>
</dbReference>
<keyword evidence="6 10" id="KW-0547">Nucleotide-binding</keyword>
<accession>A0A1M6JJ63</accession>
<comment type="function">
    <text evidence="1 10">Catalyzes the reversible adenylation of nicotinate mononucleotide (NaMN) to nicotinic acid adenine dinucleotide (NaAD).</text>
</comment>
<gene>
    <name evidence="10" type="primary">nadD</name>
    <name evidence="12" type="ORF">SAMN02745248_00210</name>
</gene>
<dbReference type="SUPFAM" id="SSF52374">
    <property type="entry name" value="Nucleotidylyl transferase"/>
    <property type="match status" value="1"/>
</dbReference>
<dbReference type="NCBIfam" id="NF000840">
    <property type="entry name" value="PRK00071.1-3"/>
    <property type="match status" value="1"/>
</dbReference>
<keyword evidence="8 10" id="KW-0520">NAD</keyword>
<evidence type="ECO:0000256" key="8">
    <source>
        <dbReference type="ARBA" id="ARBA00023027"/>
    </source>
</evidence>
<dbReference type="NCBIfam" id="TIGR00125">
    <property type="entry name" value="cyt_tran_rel"/>
    <property type="match status" value="1"/>
</dbReference>
<comment type="pathway">
    <text evidence="2 10">Cofactor biosynthesis; NAD(+) biosynthesis; deamido-NAD(+) from nicotinate D-ribonucleotide: step 1/1.</text>
</comment>
<evidence type="ECO:0000256" key="2">
    <source>
        <dbReference type="ARBA" id="ARBA00005019"/>
    </source>
</evidence>
<dbReference type="EC" id="2.7.7.18" evidence="10"/>
<evidence type="ECO:0000256" key="7">
    <source>
        <dbReference type="ARBA" id="ARBA00022840"/>
    </source>
</evidence>
<evidence type="ECO:0000259" key="11">
    <source>
        <dbReference type="Pfam" id="PF01467"/>
    </source>
</evidence>
<dbReference type="CDD" id="cd02165">
    <property type="entry name" value="NMNAT"/>
    <property type="match status" value="1"/>
</dbReference>
<comment type="catalytic activity">
    <reaction evidence="9 10">
        <text>nicotinate beta-D-ribonucleotide + ATP + H(+) = deamido-NAD(+) + diphosphate</text>
        <dbReference type="Rhea" id="RHEA:22860"/>
        <dbReference type="ChEBI" id="CHEBI:15378"/>
        <dbReference type="ChEBI" id="CHEBI:30616"/>
        <dbReference type="ChEBI" id="CHEBI:33019"/>
        <dbReference type="ChEBI" id="CHEBI:57502"/>
        <dbReference type="ChEBI" id="CHEBI:58437"/>
        <dbReference type="EC" id="2.7.7.18"/>
    </reaction>
</comment>
<dbReference type="UniPathway" id="UPA00253">
    <property type="reaction ID" value="UER00332"/>
</dbReference>
<dbReference type="STRING" id="1121331.SAMN02745248_00210"/>
<sequence>MKKVGLFGGTFDPIHNGHMSIAYEALYRLCLHEVIFIPAGNPPHKSRNLITESGIRYDMVKAAVKDESKFTVSDYEIKKESRSYTYETIEYFKKSTSDLQLHLIIGEDSFFDIEKWANAQYILRNCTVVVFGRNEINYIKMSEHRKHIMDKYNSNILLLETPILEISSTLIREKLNKNENISYLVPCGVEEFIRKSQLYKQNYNL</sequence>
<dbReference type="InterPro" id="IPR004821">
    <property type="entry name" value="Cyt_trans-like"/>
</dbReference>
<dbReference type="GO" id="GO:0009435">
    <property type="term" value="P:NAD+ biosynthetic process"/>
    <property type="evidence" value="ECO:0007669"/>
    <property type="project" value="UniProtKB-UniRule"/>
</dbReference>
<dbReference type="GO" id="GO:0004515">
    <property type="term" value="F:nicotinate-nucleotide adenylyltransferase activity"/>
    <property type="evidence" value="ECO:0007669"/>
    <property type="project" value="UniProtKB-UniRule"/>
</dbReference>
<evidence type="ECO:0000256" key="3">
    <source>
        <dbReference type="ARBA" id="ARBA00022642"/>
    </source>
</evidence>
<keyword evidence="13" id="KW-1185">Reference proteome</keyword>
<feature type="domain" description="Cytidyltransferase-like" evidence="11">
    <location>
        <begin position="6"/>
        <end position="174"/>
    </location>
</feature>
<evidence type="ECO:0000313" key="12">
    <source>
        <dbReference type="EMBL" id="SHJ46652.1"/>
    </source>
</evidence>
<evidence type="ECO:0000256" key="5">
    <source>
        <dbReference type="ARBA" id="ARBA00022695"/>
    </source>
</evidence>
<dbReference type="OrthoDB" id="5295945at2"/>
<dbReference type="GO" id="GO:0005524">
    <property type="term" value="F:ATP binding"/>
    <property type="evidence" value="ECO:0007669"/>
    <property type="project" value="UniProtKB-KW"/>
</dbReference>
<comment type="similarity">
    <text evidence="10">Belongs to the NadD family.</text>
</comment>
<dbReference type="EMBL" id="FRAD01000003">
    <property type="protein sequence ID" value="SHJ46652.1"/>
    <property type="molecule type" value="Genomic_DNA"/>
</dbReference>
<dbReference type="AlphaFoldDB" id="A0A1M6JJ63"/>
<evidence type="ECO:0000256" key="1">
    <source>
        <dbReference type="ARBA" id="ARBA00002324"/>
    </source>
</evidence>
<reference evidence="12 13" key="1">
    <citation type="submission" date="2016-11" db="EMBL/GenBank/DDBJ databases">
        <authorList>
            <person name="Jaros S."/>
            <person name="Januszkiewicz K."/>
            <person name="Wedrychowicz H."/>
        </authorList>
    </citation>
    <scope>NUCLEOTIDE SEQUENCE [LARGE SCALE GENOMIC DNA]</scope>
    <source>
        <strain evidence="12 13">DSM 3090</strain>
    </source>
</reference>
<dbReference type="PANTHER" id="PTHR39321">
    <property type="entry name" value="NICOTINATE-NUCLEOTIDE ADENYLYLTRANSFERASE-RELATED"/>
    <property type="match status" value="1"/>
</dbReference>
<dbReference type="InterPro" id="IPR014729">
    <property type="entry name" value="Rossmann-like_a/b/a_fold"/>
</dbReference>
<dbReference type="InterPro" id="IPR005248">
    <property type="entry name" value="NadD/NMNAT"/>
</dbReference>
<dbReference type="RefSeq" id="WP_072901333.1">
    <property type="nucleotide sequence ID" value="NZ_FRAD01000003.1"/>
</dbReference>
<name>A0A1M6JJ63_9CLOT</name>
<keyword evidence="7 10" id="KW-0067">ATP-binding</keyword>
<dbReference type="PANTHER" id="PTHR39321:SF3">
    <property type="entry name" value="PHOSPHOPANTETHEINE ADENYLYLTRANSFERASE"/>
    <property type="match status" value="1"/>
</dbReference>
<dbReference type="Pfam" id="PF01467">
    <property type="entry name" value="CTP_transf_like"/>
    <property type="match status" value="1"/>
</dbReference>
<evidence type="ECO:0000256" key="6">
    <source>
        <dbReference type="ARBA" id="ARBA00022741"/>
    </source>
</evidence>
<evidence type="ECO:0000313" key="13">
    <source>
        <dbReference type="Proteomes" id="UP000183952"/>
    </source>
</evidence>
<dbReference type="Proteomes" id="UP000183952">
    <property type="component" value="Unassembled WGS sequence"/>
</dbReference>
<dbReference type="NCBIfam" id="TIGR00482">
    <property type="entry name" value="nicotinate (nicotinamide) nucleotide adenylyltransferase"/>
    <property type="match status" value="1"/>
</dbReference>
<dbReference type="Gene3D" id="3.40.50.620">
    <property type="entry name" value="HUPs"/>
    <property type="match status" value="1"/>
</dbReference>
<keyword evidence="3 10" id="KW-0662">Pyridine nucleotide biosynthesis</keyword>
<evidence type="ECO:0000256" key="9">
    <source>
        <dbReference type="ARBA" id="ARBA00048721"/>
    </source>
</evidence>
<keyword evidence="5 10" id="KW-0548">Nucleotidyltransferase</keyword>